<dbReference type="STRING" id="1873176.BFN67_17760"/>
<feature type="compositionally biased region" description="Gly residues" evidence="1">
    <location>
        <begin position="1"/>
        <end position="10"/>
    </location>
</feature>
<protein>
    <recommendedName>
        <fullName evidence="2">DUF4167 domain-containing protein</fullName>
    </recommendedName>
</protein>
<feature type="compositionally biased region" description="Low complexity" evidence="1">
    <location>
        <begin position="132"/>
        <end position="156"/>
    </location>
</feature>
<feature type="compositionally biased region" description="Basic and acidic residues" evidence="1">
    <location>
        <begin position="157"/>
        <end position="168"/>
    </location>
</feature>
<evidence type="ECO:0000256" key="1">
    <source>
        <dbReference type="SAM" id="MobiDB-lite"/>
    </source>
</evidence>
<feature type="domain" description="DUF4167" evidence="2">
    <location>
        <begin position="2"/>
        <end position="80"/>
    </location>
</feature>
<dbReference type="InterPro" id="IPR025430">
    <property type="entry name" value="DUF4167"/>
</dbReference>
<organism evidence="3 4">
    <name type="scientific">Manganibacter manganicus</name>
    <dbReference type="NCBI Taxonomy" id="1873176"/>
    <lineage>
        <taxon>Bacteria</taxon>
        <taxon>Pseudomonadati</taxon>
        <taxon>Pseudomonadota</taxon>
        <taxon>Alphaproteobacteria</taxon>
        <taxon>Hyphomicrobiales</taxon>
        <taxon>Phyllobacteriaceae</taxon>
        <taxon>Manganibacter</taxon>
    </lineage>
</organism>
<feature type="compositionally biased region" description="Low complexity" evidence="1">
    <location>
        <begin position="237"/>
        <end position="251"/>
    </location>
</feature>
<feature type="region of interest" description="Disordered" evidence="1">
    <location>
        <begin position="1"/>
        <end position="31"/>
    </location>
</feature>
<proteinExistence type="predicted"/>
<evidence type="ECO:0000259" key="2">
    <source>
        <dbReference type="Pfam" id="PF13763"/>
    </source>
</evidence>
<evidence type="ECO:0000313" key="4">
    <source>
        <dbReference type="Proteomes" id="UP000191905"/>
    </source>
</evidence>
<accession>A0A1V8RQL0</accession>
<name>A0A1V8RQL0_9HYPH</name>
<gene>
    <name evidence="3" type="ORF">BFN67_17760</name>
</gene>
<dbReference type="Pfam" id="PF13763">
    <property type="entry name" value="DUF4167"/>
    <property type="match status" value="1"/>
</dbReference>
<comment type="caution">
    <text evidence="3">The sequence shown here is derived from an EMBL/GenBank/DDBJ whole genome shotgun (WGS) entry which is preliminary data.</text>
</comment>
<evidence type="ECO:0000313" key="3">
    <source>
        <dbReference type="EMBL" id="OQM75448.1"/>
    </source>
</evidence>
<feature type="compositionally biased region" description="Basic and acidic residues" evidence="1">
    <location>
        <begin position="177"/>
        <end position="189"/>
    </location>
</feature>
<sequence length="251" mass="26829">MRGRNNGGGNNNNRKGPNPLNRNYESNGPDVKIRGSAQQIAEKYATLARDAMSSGDRVIAENYLQHAEHYNRIIAAAQAQMPIQQVQHRNDDFDDDLDDSESSGDETQAPATGHGAGPQPVIEGTPAEIALNGDDGSSNNNNRNGRRNGNFRQNRQGSERAARDEHNGTGETSVKAVETDLRPAAKPEEAAPSPVAENLSPADLAARVERNESGEEASAPRATRRPRRPRAKPDQSEGAGAEAAPVEVGEG</sequence>
<feature type="compositionally biased region" description="Acidic residues" evidence="1">
    <location>
        <begin position="92"/>
        <end position="104"/>
    </location>
</feature>
<dbReference type="AlphaFoldDB" id="A0A1V8RQL0"/>
<dbReference type="Proteomes" id="UP000191905">
    <property type="component" value="Unassembled WGS sequence"/>
</dbReference>
<feature type="compositionally biased region" description="Low complexity" evidence="1">
    <location>
        <begin position="11"/>
        <end position="23"/>
    </location>
</feature>
<feature type="region of interest" description="Disordered" evidence="1">
    <location>
        <begin position="90"/>
        <end position="251"/>
    </location>
</feature>
<reference evidence="3 4" key="1">
    <citation type="journal article" date="2016" name="Int. J. Syst. Evol. Microbiol.">
        <title>Pseudaminobacter manganicus sp. nov., isolated from sludge of a manganese mine.</title>
        <authorList>
            <person name="Li J."/>
            <person name="Huang J."/>
            <person name="Liao S."/>
            <person name="Wang G."/>
        </authorList>
    </citation>
    <scope>NUCLEOTIDE SEQUENCE [LARGE SCALE GENOMIC DNA]</scope>
    <source>
        <strain evidence="3 4">JH-7</strain>
    </source>
</reference>
<dbReference type="EMBL" id="MDET01000015">
    <property type="protein sequence ID" value="OQM75448.1"/>
    <property type="molecule type" value="Genomic_DNA"/>
</dbReference>
<keyword evidence="4" id="KW-1185">Reference proteome</keyword>